<dbReference type="AlphaFoldDB" id="A0A2P6MZW1"/>
<dbReference type="InParanoid" id="A0A2P6MZW1"/>
<dbReference type="EMBL" id="MDYQ01000272">
    <property type="protein sequence ID" value="PRP77249.1"/>
    <property type="molecule type" value="Genomic_DNA"/>
</dbReference>
<keyword evidence="3" id="KW-1185">Reference proteome</keyword>
<evidence type="ECO:0000256" key="1">
    <source>
        <dbReference type="SAM" id="Phobius"/>
    </source>
</evidence>
<gene>
    <name evidence="2" type="ORF">PROFUN_13632</name>
</gene>
<keyword evidence="1" id="KW-0812">Transmembrane</keyword>
<evidence type="ECO:0000313" key="3">
    <source>
        <dbReference type="Proteomes" id="UP000241769"/>
    </source>
</evidence>
<organism evidence="2 3">
    <name type="scientific">Planoprotostelium fungivorum</name>
    <dbReference type="NCBI Taxonomy" id="1890364"/>
    <lineage>
        <taxon>Eukaryota</taxon>
        <taxon>Amoebozoa</taxon>
        <taxon>Evosea</taxon>
        <taxon>Variosea</taxon>
        <taxon>Cavosteliida</taxon>
        <taxon>Cavosteliaceae</taxon>
        <taxon>Planoprotostelium</taxon>
    </lineage>
</organism>
<feature type="transmembrane region" description="Helical" evidence="1">
    <location>
        <begin position="55"/>
        <end position="76"/>
    </location>
</feature>
<proteinExistence type="predicted"/>
<sequence>MAGTSKELPVGLRERRKKGIEEGWTTPKMRALLTKSGEFKLRLRLDASARWRTRATLFLVLSFRWILWAYLAFTLTGREFSILPFTVIGLLCSITSGVLNTTLVLNNQLYQLERKGTSLLSRLFVVLSLLTLIVIDLGSMFILFNLQFFIWEMDLTVHPKWLPFFYTTLAIFGANLTSIYVQFSILGTYILPKSRKLLKKGLVSRRPVSTMAKVVKSGTAWTLFILLMVGLAVAAHSFFGLVNETGKCHLHSVDPSCQYRDCDEVDTTLCAYPYPSSKFLREDNTTETGYRIDLKSHSLPKLKHSHKHIDPTILNRADGFSTIGPTLFHLQGVTEVEGGLSLSTLEDYEGEDVKTVVLESKTFKRHPHWLEMDRFDLNEPSIIIQPSIPLHHSTRYIVAVRGLVKSDGEVAPATEGFRKLASAYERYKRSELQFSDLTERQQHYANFVFPAIESQGWKISEVQIAWDYVTISRKSSLGGLQWMRDDLLRHVENHGLEWKITQVNEEKCIPGSETAGRIVWVSLKAPCYAEECRRGSVLHRVHTQDHSLNATMNGFINVPFIVFIPCSIIQDPSPSFVMQYGHGLFGDRTEALYHYVTIPANRHRWILVSQDWYGFGKFDLLQIVHDALSHPEALISSPDYVAQSFMNGVSVMRCLANSSFIQHPSMLGDGDVVVVGEQRGFYGNSFGGIVGGAYMGLSKDFQRGVLGVPGTPFTLLLTRSFLFLPFKALFHLEFYSWREIRLILSLVQTFFDPVETGGWVHDMAGGKQVLVHAGIGDARVAVVAAELLSRSLNASLITPETQKVPGIQSRKAPFTGNGFVEWDYTDTIQPLSIIEPIPAETDTHECVRREPEAQKQIDVFLRTGVIEQFCEGRCVKETCVRNPEVLMDIVRLVAPFNI</sequence>
<dbReference type="OrthoDB" id="10266347at2759"/>
<dbReference type="Proteomes" id="UP000241769">
    <property type="component" value="Unassembled WGS sequence"/>
</dbReference>
<feature type="transmembrane region" description="Helical" evidence="1">
    <location>
        <begin position="123"/>
        <end position="144"/>
    </location>
</feature>
<feature type="transmembrane region" description="Helical" evidence="1">
    <location>
        <begin position="220"/>
        <end position="242"/>
    </location>
</feature>
<reference evidence="2 3" key="1">
    <citation type="journal article" date="2018" name="Genome Biol. Evol.">
        <title>Multiple Roots of Fruiting Body Formation in Amoebozoa.</title>
        <authorList>
            <person name="Hillmann F."/>
            <person name="Forbes G."/>
            <person name="Novohradska S."/>
            <person name="Ferling I."/>
            <person name="Riege K."/>
            <person name="Groth M."/>
            <person name="Westermann M."/>
            <person name="Marz M."/>
            <person name="Spaller T."/>
            <person name="Winckler T."/>
            <person name="Schaap P."/>
            <person name="Glockner G."/>
        </authorList>
    </citation>
    <scope>NUCLEOTIDE SEQUENCE [LARGE SCALE GENOMIC DNA]</scope>
    <source>
        <strain evidence="2 3">Jena</strain>
    </source>
</reference>
<feature type="transmembrane region" description="Helical" evidence="1">
    <location>
        <begin position="164"/>
        <end position="191"/>
    </location>
</feature>
<dbReference type="InterPro" id="IPR029058">
    <property type="entry name" value="AB_hydrolase_fold"/>
</dbReference>
<protein>
    <submittedName>
        <fullName evidence="2">Uncharacterized protein</fullName>
    </submittedName>
</protein>
<feature type="transmembrane region" description="Helical" evidence="1">
    <location>
        <begin position="82"/>
        <end position="103"/>
    </location>
</feature>
<keyword evidence="1" id="KW-0472">Membrane</keyword>
<dbReference type="SUPFAM" id="SSF53474">
    <property type="entry name" value="alpha/beta-Hydrolases"/>
    <property type="match status" value="1"/>
</dbReference>
<accession>A0A2P6MZW1</accession>
<comment type="caution">
    <text evidence="2">The sequence shown here is derived from an EMBL/GenBank/DDBJ whole genome shotgun (WGS) entry which is preliminary data.</text>
</comment>
<keyword evidence="1" id="KW-1133">Transmembrane helix</keyword>
<evidence type="ECO:0000313" key="2">
    <source>
        <dbReference type="EMBL" id="PRP77249.1"/>
    </source>
</evidence>
<name>A0A2P6MZW1_9EUKA</name>
<dbReference type="Gene3D" id="3.40.50.1820">
    <property type="entry name" value="alpha/beta hydrolase"/>
    <property type="match status" value="1"/>
</dbReference>